<dbReference type="RefSeq" id="XP_066696674.1">
    <property type="nucleotide sequence ID" value="XM_066847183.1"/>
</dbReference>
<comment type="caution">
    <text evidence="1">The sequence shown here is derived from an EMBL/GenBank/DDBJ whole genome shotgun (WGS) entry which is preliminary data.</text>
</comment>
<reference evidence="1 2" key="1">
    <citation type="submission" date="2023-01" db="EMBL/GenBank/DDBJ databases">
        <title>Analysis of 21 Apiospora genomes using comparative genomics revels a genus with tremendous synthesis potential of carbohydrate active enzymes and secondary metabolites.</title>
        <authorList>
            <person name="Sorensen T."/>
        </authorList>
    </citation>
    <scope>NUCLEOTIDE SEQUENCE [LARGE SCALE GENOMIC DNA]</scope>
    <source>
        <strain evidence="1 2">CBS 24483</strain>
    </source>
</reference>
<evidence type="ECO:0000313" key="1">
    <source>
        <dbReference type="EMBL" id="KAK7946640.1"/>
    </source>
</evidence>
<keyword evidence="2" id="KW-1185">Reference proteome</keyword>
<sequence length="83" mass="9635">MRELGSYGVWKSMPESNDTARDSNNAMFPGVLPNKAAELRWQPRELRECLLYLQPADHIREVLDAYITSLSVEKPWASLWRND</sequence>
<dbReference type="Proteomes" id="UP001391051">
    <property type="component" value="Unassembled WGS sequence"/>
</dbReference>
<protein>
    <submittedName>
        <fullName evidence="1">Uncharacterized protein</fullName>
    </submittedName>
</protein>
<name>A0ABR1Q3T2_9PEZI</name>
<gene>
    <name evidence="1" type="ORF">PG986_010961</name>
</gene>
<evidence type="ECO:0000313" key="2">
    <source>
        <dbReference type="Proteomes" id="UP001391051"/>
    </source>
</evidence>
<proteinExistence type="predicted"/>
<dbReference type="EMBL" id="JAQQWE010000007">
    <property type="protein sequence ID" value="KAK7946640.1"/>
    <property type="molecule type" value="Genomic_DNA"/>
</dbReference>
<organism evidence="1 2">
    <name type="scientific">Apiospora aurea</name>
    <dbReference type="NCBI Taxonomy" id="335848"/>
    <lineage>
        <taxon>Eukaryota</taxon>
        <taxon>Fungi</taxon>
        <taxon>Dikarya</taxon>
        <taxon>Ascomycota</taxon>
        <taxon>Pezizomycotina</taxon>
        <taxon>Sordariomycetes</taxon>
        <taxon>Xylariomycetidae</taxon>
        <taxon>Amphisphaeriales</taxon>
        <taxon>Apiosporaceae</taxon>
        <taxon>Apiospora</taxon>
    </lineage>
</organism>
<dbReference type="GeneID" id="92080245"/>
<accession>A0ABR1Q3T2</accession>